<evidence type="ECO:0000256" key="2">
    <source>
        <dbReference type="ARBA" id="ARBA00022801"/>
    </source>
</evidence>
<evidence type="ECO:0000313" key="4">
    <source>
        <dbReference type="EMBL" id="KAJ7761487.1"/>
    </source>
</evidence>
<proteinExistence type="inferred from homology"/>
<sequence>MAACMRFTRRVWKSFLDNKGHDYQCFPNLQLHNASPGVVIASLKVEPYNLNRVGVLHGGLIMSLTDTLGSLAVATKGQFMTGVSTDIGTSFCRPSGRTGDVLHVKAELIGMGKSLAYTRVEFTNPDGLLLAYGHHTKYVGKSSEHPKNVKFSEDGEVVIEGEDLDVD</sequence>
<feature type="domain" description="Thioesterase" evidence="3">
    <location>
        <begin position="54"/>
        <end position="130"/>
    </location>
</feature>
<dbReference type="Pfam" id="PF03061">
    <property type="entry name" value="4HBT"/>
    <property type="match status" value="1"/>
</dbReference>
<dbReference type="NCBIfam" id="TIGR00369">
    <property type="entry name" value="unchar_dom_1"/>
    <property type="match status" value="1"/>
</dbReference>
<dbReference type="SUPFAM" id="SSF54637">
    <property type="entry name" value="Thioesterase/thiol ester dehydrase-isomerase"/>
    <property type="match status" value="1"/>
</dbReference>
<evidence type="ECO:0000313" key="5">
    <source>
        <dbReference type="Proteomes" id="UP001215280"/>
    </source>
</evidence>
<reference evidence="4" key="1">
    <citation type="submission" date="2023-03" db="EMBL/GenBank/DDBJ databases">
        <title>Massive genome expansion in bonnet fungi (Mycena s.s.) driven by repeated elements and novel gene families across ecological guilds.</title>
        <authorList>
            <consortium name="Lawrence Berkeley National Laboratory"/>
            <person name="Harder C.B."/>
            <person name="Miyauchi S."/>
            <person name="Viragh M."/>
            <person name="Kuo A."/>
            <person name="Thoen E."/>
            <person name="Andreopoulos B."/>
            <person name="Lu D."/>
            <person name="Skrede I."/>
            <person name="Drula E."/>
            <person name="Henrissat B."/>
            <person name="Morin E."/>
            <person name="Kohler A."/>
            <person name="Barry K."/>
            <person name="LaButti K."/>
            <person name="Morin E."/>
            <person name="Salamov A."/>
            <person name="Lipzen A."/>
            <person name="Mereny Z."/>
            <person name="Hegedus B."/>
            <person name="Baldrian P."/>
            <person name="Stursova M."/>
            <person name="Weitz H."/>
            <person name="Taylor A."/>
            <person name="Grigoriev I.V."/>
            <person name="Nagy L.G."/>
            <person name="Martin F."/>
            <person name="Kauserud H."/>
        </authorList>
    </citation>
    <scope>NUCLEOTIDE SEQUENCE</scope>
    <source>
        <strain evidence="4">CBHHK188m</strain>
    </source>
</reference>
<gene>
    <name evidence="4" type="ORF">DFH07DRAFT_918155</name>
</gene>
<dbReference type="InterPro" id="IPR039298">
    <property type="entry name" value="ACOT13"/>
</dbReference>
<dbReference type="GO" id="GO:0047617">
    <property type="term" value="F:fatty acyl-CoA hydrolase activity"/>
    <property type="evidence" value="ECO:0007669"/>
    <property type="project" value="InterPro"/>
</dbReference>
<protein>
    <submittedName>
        <fullName evidence="4">HotDog domain-containing protein</fullName>
    </submittedName>
</protein>
<accession>A0AAD7JBS7</accession>
<dbReference type="CDD" id="cd03443">
    <property type="entry name" value="PaaI_thioesterase"/>
    <property type="match status" value="1"/>
</dbReference>
<comment type="similarity">
    <text evidence="1">Belongs to the thioesterase PaaI family.</text>
</comment>
<dbReference type="InterPro" id="IPR029069">
    <property type="entry name" value="HotDog_dom_sf"/>
</dbReference>
<organism evidence="4 5">
    <name type="scientific">Mycena maculata</name>
    <dbReference type="NCBI Taxonomy" id="230809"/>
    <lineage>
        <taxon>Eukaryota</taxon>
        <taxon>Fungi</taxon>
        <taxon>Dikarya</taxon>
        <taxon>Basidiomycota</taxon>
        <taxon>Agaricomycotina</taxon>
        <taxon>Agaricomycetes</taxon>
        <taxon>Agaricomycetidae</taxon>
        <taxon>Agaricales</taxon>
        <taxon>Marasmiineae</taxon>
        <taxon>Mycenaceae</taxon>
        <taxon>Mycena</taxon>
    </lineage>
</organism>
<keyword evidence="5" id="KW-1185">Reference proteome</keyword>
<dbReference type="Gene3D" id="3.10.129.10">
    <property type="entry name" value="Hotdog Thioesterase"/>
    <property type="match status" value="1"/>
</dbReference>
<name>A0AAD7JBS7_9AGAR</name>
<dbReference type="PANTHER" id="PTHR21660:SF1">
    <property type="entry name" value="ACYL-COENZYME A THIOESTERASE 13"/>
    <property type="match status" value="1"/>
</dbReference>
<dbReference type="AlphaFoldDB" id="A0AAD7JBS7"/>
<keyword evidence="2" id="KW-0378">Hydrolase</keyword>
<dbReference type="Proteomes" id="UP001215280">
    <property type="component" value="Unassembled WGS sequence"/>
</dbReference>
<evidence type="ECO:0000259" key="3">
    <source>
        <dbReference type="Pfam" id="PF03061"/>
    </source>
</evidence>
<dbReference type="EMBL" id="JARJLG010000045">
    <property type="protein sequence ID" value="KAJ7761487.1"/>
    <property type="molecule type" value="Genomic_DNA"/>
</dbReference>
<dbReference type="PANTHER" id="PTHR21660">
    <property type="entry name" value="THIOESTERASE SUPERFAMILY MEMBER-RELATED"/>
    <property type="match status" value="1"/>
</dbReference>
<evidence type="ECO:0000256" key="1">
    <source>
        <dbReference type="ARBA" id="ARBA00008324"/>
    </source>
</evidence>
<dbReference type="InterPro" id="IPR006683">
    <property type="entry name" value="Thioestr_dom"/>
</dbReference>
<comment type="caution">
    <text evidence="4">The sequence shown here is derived from an EMBL/GenBank/DDBJ whole genome shotgun (WGS) entry which is preliminary data.</text>
</comment>
<dbReference type="InterPro" id="IPR003736">
    <property type="entry name" value="PAAI_dom"/>
</dbReference>